<feature type="compositionally biased region" description="Basic and acidic residues" evidence="1">
    <location>
        <begin position="72"/>
        <end position="82"/>
    </location>
</feature>
<reference evidence="2" key="1">
    <citation type="journal article" date="2022" name="bioRxiv">
        <title>Sequencing and chromosome-scale assembly of the giantPleurodeles waltlgenome.</title>
        <authorList>
            <person name="Brown T."/>
            <person name="Elewa A."/>
            <person name="Iarovenko S."/>
            <person name="Subramanian E."/>
            <person name="Araus A.J."/>
            <person name="Petzold A."/>
            <person name="Susuki M."/>
            <person name="Suzuki K.-i.T."/>
            <person name="Hayashi T."/>
            <person name="Toyoda A."/>
            <person name="Oliveira C."/>
            <person name="Osipova E."/>
            <person name="Leigh N.D."/>
            <person name="Simon A."/>
            <person name="Yun M.H."/>
        </authorList>
    </citation>
    <scope>NUCLEOTIDE SEQUENCE</scope>
    <source>
        <strain evidence="2">20211129_DDA</strain>
        <tissue evidence="2">Liver</tissue>
    </source>
</reference>
<dbReference type="AlphaFoldDB" id="A0AAV7PDI5"/>
<sequence length="82" mass="8863">MNEGTCPSTAIDGSVSEPLASRTRLAFNVAFLSNKCLASQSVPLPRDNSPGAQAWFTFRIPSQQEAGSSGSARDRDFQRLRC</sequence>
<accession>A0AAV7PDI5</accession>
<evidence type="ECO:0000313" key="3">
    <source>
        <dbReference type="Proteomes" id="UP001066276"/>
    </source>
</evidence>
<name>A0AAV7PDI5_PLEWA</name>
<organism evidence="2 3">
    <name type="scientific">Pleurodeles waltl</name>
    <name type="common">Iberian ribbed newt</name>
    <dbReference type="NCBI Taxonomy" id="8319"/>
    <lineage>
        <taxon>Eukaryota</taxon>
        <taxon>Metazoa</taxon>
        <taxon>Chordata</taxon>
        <taxon>Craniata</taxon>
        <taxon>Vertebrata</taxon>
        <taxon>Euteleostomi</taxon>
        <taxon>Amphibia</taxon>
        <taxon>Batrachia</taxon>
        <taxon>Caudata</taxon>
        <taxon>Salamandroidea</taxon>
        <taxon>Salamandridae</taxon>
        <taxon>Pleurodelinae</taxon>
        <taxon>Pleurodeles</taxon>
    </lineage>
</organism>
<gene>
    <name evidence="2" type="ORF">NDU88_003042</name>
</gene>
<protein>
    <submittedName>
        <fullName evidence="2">Uncharacterized protein</fullName>
    </submittedName>
</protein>
<evidence type="ECO:0000313" key="2">
    <source>
        <dbReference type="EMBL" id="KAJ1124593.1"/>
    </source>
</evidence>
<comment type="caution">
    <text evidence="2">The sequence shown here is derived from an EMBL/GenBank/DDBJ whole genome shotgun (WGS) entry which is preliminary data.</text>
</comment>
<proteinExistence type="predicted"/>
<keyword evidence="3" id="KW-1185">Reference proteome</keyword>
<feature type="region of interest" description="Disordered" evidence="1">
    <location>
        <begin position="63"/>
        <end position="82"/>
    </location>
</feature>
<dbReference type="EMBL" id="JANPWB010000011">
    <property type="protein sequence ID" value="KAJ1124593.1"/>
    <property type="molecule type" value="Genomic_DNA"/>
</dbReference>
<evidence type="ECO:0000256" key="1">
    <source>
        <dbReference type="SAM" id="MobiDB-lite"/>
    </source>
</evidence>
<dbReference type="Proteomes" id="UP001066276">
    <property type="component" value="Chromosome 7"/>
</dbReference>